<dbReference type="EMBL" id="JBHMBE010000009">
    <property type="protein sequence ID" value="MFB9647242.1"/>
    <property type="molecule type" value="Genomic_DNA"/>
</dbReference>
<dbReference type="SUPFAM" id="SSF48452">
    <property type="entry name" value="TPR-like"/>
    <property type="match status" value="1"/>
</dbReference>
<dbReference type="SUPFAM" id="SSF52540">
    <property type="entry name" value="P-loop containing nucleoside triphosphate hydrolases"/>
    <property type="match status" value="1"/>
</dbReference>
<dbReference type="Pfam" id="PF25872">
    <property type="entry name" value="HTH_77"/>
    <property type="match status" value="1"/>
</dbReference>
<proteinExistence type="predicted"/>
<feature type="domain" description="DUF4062" evidence="1">
    <location>
        <begin position="2"/>
        <end position="79"/>
    </location>
</feature>
<evidence type="ECO:0000259" key="1">
    <source>
        <dbReference type="Pfam" id="PF13271"/>
    </source>
</evidence>
<name>A0ABV5T5S6_9MICO</name>
<organism evidence="3 4">
    <name type="scientific">Microbacterium terregens</name>
    <dbReference type="NCBI Taxonomy" id="69363"/>
    <lineage>
        <taxon>Bacteria</taxon>
        <taxon>Bacillati</taxon>
        <taxon>Actinomycetota</taxon>
        <taxon>Actinomycetes</taxon>
        <taxon>Micrococcales</taxon>
        <taxon>Microbacteriaceae</taxon>
        <taxon>Microbacterium</taxon>
    </lineage>
</organism>
<evidence type="ECO:0000313" key="3">
    <source>
        <dbReference type="EMBL" id="MFB9647242.1"/>
    </source>
</evidence>
<dbReference type="PANTHER" id="PTHR47691">
    <property type="entry name" value="REGULATOR-RELATED"/>
    <property type="match status" value="1"/>
</dbReference>
<comment type="caution">
    <text evidence="3">The sequence shown here is derived from an EMBL/GenBank/DDBJ whole genome shotgun (WGS) entry which is preliminary data.</text>
</comment>
<dbReference type="RefSeq" id="WP_344713749.1">
    <property type="nucleotide sequence ID" value="NZ_BAAAWH010000001.1"/>
</dbReference>
<gene>
    <name evidence="3" type="ORF">ACFFPJ_15710</name>
</gene>
<dbReference type="InterPro" id="IPR058852">
    <property type="entry name" value="HTH_77"/>
</dbReference>
<dbReference type="Pfam" id="PF13271">
    <property type="entry name" value="DUF4062"/>
    <property type="match status" value="1"/>
</dbReference>
<reference evidence="3 4" key="1">
    <citation type="submission" date="2024-09" db="EMBL/GenBank/DDBJ databases">
        <authorList>
            <person name="Sun Q."/>
            <person name="Mori K."/>
        </authorList>
    </citation>
    <scope>NUCLEOTIDE SEQUENCE [LARGE SCALE GENOMIC DNA]</scope>
    <source>
        <strain evidence="3 4">JCM 1342</strain>
    </source>
</reference>
<accession>A0ABV5T5S6</accession>
<sequence>MFVSSTLAELAEERAAVARAIESLGLSPVMFELGARPHPPQELYRAYLAQSDIFIGLYWESYGWIGPNMDISGLEDEFRLSGPRPRLLYLKAPAPARQPRLSAMIDEIREQGTDAYRTFHTAKELRRLVRSDLALLLSERFVSGAGARAGRPLSEPETHSDRTLPITSTSLIGREDDIEAVLALLDAPDVRMVTLSGAGGLGKTRIAIAVGEAIDARNEMRVVFAPLAATAEASAVIPRVASAAGASIEGMRSARDALIDRIADERTLLILDNLEQVAAVGPELHDLLAHCPGLKILTTSRTVLRIRAEHEYAVGPLAVPAPAEQLTRDEALALPAVQLFVDRAVAVRRGFVLTAENSGAVLQICRRLDGVPLAIELAAARIRLLEPDALLSRLEHVLDAFGAGPVDLPERQRTLRATVEWSVGLLDEAQRGLLATLSVFADGWTIAAAAEVCSEDEDRTLDLLDALAGHSLVSVDAAGAEPRFRMLSTVREFAGELLRGPARDEVELRHAECFSRLVESEGPPEELVEWTDRLAADEENIRVAIRWLFAHDVTRLPHLLRTLWLFWQMHDRMSEGRDWARELYGRVDLRALDLRAAAELTFITSVTAVEVGDDDGALGTIEPLQRLIGEVDDPGLRSLLWLAVSWALPITGDVTGALNAANAAYEGFAGNRDPFVAAAALTVGMVRMSLGDDESARPYLLEVDQLGSRFDLQWLTSSARTHLAVIDVQAGDHDAARRQLRRVMADLDTGRTATLTACQILYAFGRLSAAEAVPAAAVTAIGAMDGLRARAGRVPWPNSRRGEADLRARMSEQVDPEEWDAAYAAGHEMRMKDALGLVRHDVEDAPTS</sequence>
<dbReference type="Proteomes" id="UP001589611">
    <property type="component" value="Unassembled WGS sequence"/>
</dbReference>
<dbReference type="InterPro" id="IPR027417">
    <property type="entry name" value="P-loop_NTPase"/>
</dbReference>
<dbReference type="PRINTS" id="PR00364">
    <property type="entry name" value="DISEASERSIST"/>
</dbReference>
<dbReference type="InterPro" id="IPR025139">
    <property type="entry name" value="DUF4062"/>
</dbReference>
<dbReference type="PANTHER" id="PTHR47691:SF3">
    <property type="entry name" value="HTH-TYPE TRANSCRIPTIONAL REGULATOR RV0890C-RELATED"/>
    <property type="match status" value="1"/>
</dbReference>
<protein>
    <submittedName>
        <fullName evidence="3">DUF4062 domain-containing protein</fullName>
    </submittedName>
</protein>
<keyword evidence="4" id="KW-1185">Reference proteome</keyword>
<evidence type="ECO:0000259" key="2">
    <source>
        <dbReference type="Pfam" id="PF25872"/>
    </source>
</evidence>
<dbReference type="Gene3D" id="3.40.50.300">
    <property type="entry name" value="P-loop containing nucleotide triphosphate hydrolases"/>
    <property type="match status" value="1"/>
</dbReference>
<evidence type="ECO:0000313" key="4">
    <source>
        <dbReference type="Proteomes" id="UP001589611"/>
    </source>
</evidence>
<feature type="domain" description="Winged helix-turn-helix" evidence="2">
    <location>
        <begin position="426"/>
        <end position="499"/>
    </location>
</feature>
<dbReference type="InterPro" id="IPR011990">
    <property type="entry name" value="TPR-like_helical_dom_sf"/>
</dbReference>